<accession>A0AAP0BRW1</accession>
<sequence>MGKKIKKKAPYPGNVKHRAPAGSPKSVLEGSSPNIGSVTNGDRDKGACNHCAKSTIELNWILLKIRPSSMDVVACEHCRRGGKEKGKNPKRKGLGTRAADAKSNKKFMWVCLDCGQYFCGGEVSILEPYGHARRHGKQERHQCAVRADNPLISWCYSCSSSFPIQLPQEVITEDTEETINDGILNMSGNALGTLNSEKLKGYKVRGLSNLGNTCFFNSVMQNFFAMDLLRDALFCLDRPVGPLFMALRMLFIETSRSADSKGVVVNPKALFGCICAKAPQFRGYQQQDSHELLRYLLDGLQMEETNTRKTSEFSKDQGKINVETSATLVDSIFGGCLSSTVSCMECGHTSVVNEPFLDLSLPVPSRKPPSKKLPSKKSNQRDKNKTRCFRETAVVQVSTMSVSPKVENDAQPSECSESGIVVLNKTHANSSEAPEYTWMDYLGGEPPNCNNFGPHELEASVSQCSLSNHASEIKKNGHYVSELYKETETNAQSISEFHNQTGCNAQSLSEFCTADCSNDLTVFLDTSVERSCKDEVPDSCFPVPGVILLPYTEQEHAFIGLNVNNRTSFIQDPDASNHIDNFISVSSAANSTCKQVEDDFEGFGDLFNEPEVTSDLKEDTIISEDMDITLWNGNISESTLKEVDDTNAPVSIYSCLALFTKPELLSDEQAWYCEHCSKMLLQENRELRSSKLQAAKVSDQPVTVKSMVNQDEFRSNRFASNSHWDSAIEKVLDNGKSASSAENTTLAEDHFNQVVVINTSQKPITQAEGSHYNEESSSIENLHFAETAPCSSLACPFDVLDKEMLDSETSHEFSSSPAAVNSPIQDGEGTFNDINDRSSAGNDAKEPENTSHSWQSCTNAALQKSSEENSQEVTRRRKNCLKSGNAHPPKENKGEVIKMVKRDATKRILIDRIPPILTIHLKRFSQDGRGRISKLSGHVRFQETLDMRPFMDPRCIKDRTAYHLIGVVEHSGSMGGGHYVAYVRGNGIGSRTSTGSSSTGTTWFYASDAYVREVSLAEVLQSEAYILFYEKM</sequence>
<keyword evidence="4" id="KW-0862">Zinc</keyword>
<feature type="domain" description="USP" evidence="7">
    <location>
        <begin position="205"/>
        <end position="1032"/>
    </location>
</feature>
<dbReference type="GO" id="GO:0016579">
    <property type="term" value="P:protein deubiquitination"/>
    <property type="evidence" value="ECO:0007669"/>
    <property type="project" value="InterPro"/>
</dbReference>
<feature type="compositionally biased region" description="Polar residues" evidence="6">
    <location>
        <begin position="812"/>
        <end position="824"/>
    </location>
</feature>
<dbReference type="Pfam" id="PF00443">
    <property type="entry name" value="UCH"/>
    <property type="match status" value="1"/>
</dbReference>
<dbReference type="PANTHER" id="PTHR24006">
    <property type="entry name" value="UBIQUITIN CARBOXYL-TERMINAL HYDROLASE"/>
    <property type="match status" value="1"/>
</dbReference>
<evidence type="ECO:0000256" key="2">
    <source>
        <dbReference type="ARBA" id="ARBA00022723"/>
    </source>
</evidence>
<keyword evidence="2" id="KW-0479">Metal-binding</keyword>
<feature type="domain" description="UBP-type" evidence="8">
    <location>
        <begin position="73"/>
        <end position="182"/>
    </location>
</feature>
<dbReference type="SUPFAM" id="SSF54001">
    <property type="entry name" value="Cysteine proteinases"/>
    <property type="match status" value="1"/>
</dbReference>
<dbReference type="PROSITE" id="PS00973">
    <property type="entry name" value="USP_2"/>
    <property type="match status" value="1"/>
</dbReference>
<gene>
    <name evidence="9" type="primary">UBP2</name>
    <name evidence="9" type="ORF">KSP39_PZI007220</name>
</gene>
<dbReference type="Gene3D" id="3.30.40.10">
    <property type="entry name" value="Zinc/RING finger domain, C3HC4 (zinc finger)"/>
    <property type="match status" value="1"/>
</dbReference>
<evidence type="ECO:0000256" key="1">
    <source>
        <dbReference type="ARBA" id="ARBA00009085"/>
    </source>
</evidence>
<dbReference type="GO" id="GO:0008270">
    <property type="term" value="F:zinc ion binding"/>
    <property type="evidence" value="ECO:0007669"/>
    <property type="project" value="UniProtKB-KW"/>
</dbReference>
<evidence type="ECO:0000256" key="5">
    <source>
        <dbReference type="PROSITE-ProRule" id="PRU00502"/>
    </source>
</evidence>
<name>A0AAP0BRW1_9ASPA</name>
<feature type="region of interest" description="Disordered" evidence="6">
    <location>
        <begin position="808"/>
        <end position="893"/>
    </location>
</feature>
<keyword evidence="9" id="KW-0378">Hydrolase</keyword>
<comment type="similarity">
    <text evidence="1">Belongs to the peptidase C19 family.</text>
</comment>
<proteinExistence type="inferred from homology"/>
<feature type="compositionally biased region" description="Polar residues" evidence="6">
    <location>
        <begin position="29"/>
        <end position="40"/>
    </location>
</feature>
<feature type="compositionally biased region" description="Basic residues" evidence="6">
    <location>
        <begin position="1"/>
        <end position="19"/>
    </location>
</feature>
<protein>
    <submittedName>
        <fullName evidence="9">Ubiquitin carboxyl-terminal hydrolase 2</fullName>
    </submittedName>
</protein>
<dbReference type="InterPro" id="IPR018200">
    <property type="entry name" value="USP_CS"/>
</dbReference>
<organism evidence="9 10">
    <name type="scientific">Platanthera zijinensis</name>
    <dbReference type="NCBI Taxonomy" id="2320716"/>
    <lineage>
        <taxon>Eukaryota</taxon>
        <taxon>Viridiplantae</taxon>
        <taxon>Streptophyta</taxon>
        <taxon>Embryophyta</taxon>
        <taxon>Tracheophyta</taxon>
        <taxon>Spermatophyta</taxon>
        <taxon>Magnoliopsida</taxon>
        <taxon>Liliopsida</taxon>
        <taxon>Asparagales</taxon>
        <taxon>Orchidaceae</taxon>
        <taxon>Orchidoideae</taxon>
        <taxon>Orchideae</taxon>
        <taxon>Orchidinae</taxon>
        <taxon>Platanthera</taxon>
    </lineage>
</organism>
<feature type="compositionally biased region" description="Polar residues" evidence="6">
    <location>
        <begin position="850"/>
        <end position="864"/>
    </location>
</feature>
<evidence type="ECO:0000313" key="10">
    <source>
        <dbReference type="Proteomes" id="UP001418222"/>
    </source>
</evidence>
<feature type="region of interest" description="Disordered" evidence="6">
    <location>
        <begin position="1"/>
        <end position="43"/>
    </location>
</feature>
<dbReference type="GO" id="GO:0005634">
    <property type="term" value="C:nucleus"/>
    <property type="evidence" value="ECO:0007669"/>
    <property type="project" value="TreeGrafter"/>
</dbReference>
<dbReference type="PROSITE" id="PS50271">
    <property type="entry name" value="ZF_UBP"/>
    <property type="match status" value="1"/>
</dbReference>
<dbReference type="InterPro" id="IPR038765">
    <property type="entry name" value="Papain-like_cys_pep_sf"/>
</dbReference>
<comment type="caution">
    <text evidence="9">The sequence shown here is derived from an EMBL/GenBank/DDBJ whole genome shotgun (WGS) entry which is preliminary data.</text>
</comment>
<dbReference type="SUPFAM" id="SSF57850">
    <property type="entry name" value="RING/U-box"/>
    <property type="match status" value="1"/>
</dbReference>
<evidence type="ECO:0000259" key="8">
    <source>
        <dbReference type="PROSITE" id="PS50271"/>
    </source>
</evidence>
<dbReference type="EMBL" id="JBBWWQ010000005">
    <property type="protein sequence ID" value="KAK8946766.1"/>
    <property type="molecule type" value="Genomic_DNA"/>
</dbReference>
<dbReference type="InterPro" id="IPR028889">
    <property type="entry name" value="USP"/>
</dbReference>
<evidence type="ECO:0000256" key="3">
    <source>
        <dbReference type="ARBA" id="ARBA00022771"/>
    </source>
</evidence>
<dbReference type="Pfam" id="PF02148">
    <property type="entry name" value="zf-UBP"/>
    <property type="match status" value="1"/>
</dbReference>
<evidence type="ECO:0000313" key="9">
    <source>
        <dbReference type="EMBL" id="KAK8946766.1"/>
    </source>
</evidence>
<dbReference type="PANTHER" id="PTHR24006:SF781">
    <property type="entry name" value="LD34905P"/>
    <property type="match status" value="1"/>
</dbReference>
<dbReference type="PROSITE" id="PS00972">
    <property type="entry name" value="USP_1"/>
    <property type="match status" value="1"/>
</dbReference>
<dbReference type="InterPro" id="IPR013083">
    <property type="entry name" value="Znf_RING/FYVE/PHD"/>
</dbReference>
<evidence type="ECO:0000259" key="7">
    <source>
        <dbReference type="PROSITE" id="PS50235"/>
    </source>
</evidence>
<evidence type="ECO:0000256" key="4">
    <source>
        <dbReference type="ARBA" id="ARBA00022833"/>
    </source>
</evidence>
<dbReference type="InterPro" id="IPR001607">
    <property type="entry name" value="Znf_UBP"/>
</dbReference>
<dbReference type="Gene3D" id="3.90.70.10">
    <property type="entry name" value="Cysteine proteinases"/>
    <property type="match status" value="3"/>
</dbReference>
<reference evidence="9 10" key="1">
    <citation type="journal article" date="2022" name="Nat. Plants">
        <title>Genomes of leafy and leafless Platanthera orchids illuminate the evolution of mycoheterotrophy.</title>
        <authorList>
            <person name="Li M.H."/>
            <person name="Liu K.W."/>
            <person name="Li Z."/>
            <person name="Lu H.C."/>
            <person name="Ye Q.L."/>
            <person name="Zhang D."/>
            <person name="Wang J.Y."/>
            <person name="Li Y.F."/>
            <person name="Zhong Z.M."/>
            <person name="Liu X."/>
            <person name="Yu X."/>
            <person name="Liu D.K."/>
            <person name="Tu X.D."/>
            <person name="Liu B."/>
            <person name="Hao Y."/>
            <person name="Liao X.Y."/>
            <person name="Jiang Y.T."/>
            <person name="Sun W.H."/>
            <person name="Chen J."/>
            <person name="Chen Y.Q."/>
            <person name="Ai Y."/>
            <person name="Zhai J.W."/>
            <person name="Wu S.S."/>
            <person name="Zhou Z."/>
            <person name="Hsiao Y.Y."/>
            <person name="Wu W.L."/>
            <person name="Chen Y.Y."/>
            <person name="Lin Y.F."/>
            <person name="Hsu J.L."/>
            <person name="Li C.Y."/>
            <person name="Wang Z.W."/>
            <person name="Zhao X."/>
            <person name="Zhong W.Y."/>
            <person name="Ma X.K."/>
            <person name="Ma L."/>
            <person name="Huang J."/>
            <person name="Chen G.Z."/>
            <person name="Huang M.Z."/>
            <person name="Huang L."/>
            <person name="Peng D.H."/>
            <person name="Luo Y.B."/>
            <person name="Zou S.Q."/>
            <person name="Chen S.P."/>
            <person name="Lan S."/>
            <person name="Tsai W.C."/>
            <person name="Van de Peer Y."/>
            <person name="Liu Z.J."/>
        </authorList>
    </citation>
    <scope>NUCLEOTIDE SEQUENCE [LARGE SCALE GENOMIC DNA]</scope>
    <source>
        <strain evidence="9">Lor287</strain>
    </source>
</reference>
<dbReference type="AlphaFoldDB" id="A0AAP0BRW1"/>
<dbReference type="PROSITE" id="PS50235">
    <property type="entry name" value="USP_3"/>
    <property type="match status" value="1"/>
</dbReference>
<dbReference type="GO" id="GO:0004843">
    <property type="term" value="F:cysteine-type deubiquitinase activity"/>
    <property type="evidence" value="ECO:0007669"/>
    <property type="project" value="InterPro"/>
</dbReference>
<keyword evidence="10" id="KW-1185">Reference proteome</keyword>
<evidence type="ECO:0000256" key="6">
    <source>
        <dbReference type="SAM" id="MobiDB-lite"/>
    </source>
</evidence>
<dbReference type="InterPro" id="IPR001394">
    <property type="entry name" value="Peptidase_C19_UCH"/>
</dbReference>
<dbReference type="GO" id="GO:0005829">
    <property type="term" value="C:cytosol"/>
    <property type="evidence" value="ECO:0007669"/>
    <property type="project" value="TreeGrafter"/>
</dbReference>
<keyword evidence="3 5" id="KW-0863">Zinc-finger</keyword>
<dbReference type="Proteomes" id="UP001418222">
    <property type="component" value="Unassembled WGS sequence"/>
</dbReference>
<dbReference type="InterPro" id="IPR050164">
    <property type="entry name" value="Peptidase_C19"/>
</dbReference>
<feature type="region of interest" description="Disordered" evidence="6">
    <location>
        <begin position="359"/>
        <end position="385"/>
    </location>
</feature>